<dbReference type="GO" id="GO:0006400">
    <property type="term" value="P:tRNA modification"/>
    <property type="evidence" value="ECO:0007669"/>
    <property type="project" value="TreeGrafter"/>
</dbReference>
<accession>A0A5C0UK61</accession>
<comment type="catalytic activity">
    <reaction evidence="9 10">
        <text>adenosine(37) in tRNA + dimethylallyl diphosphate = N(6)-dimethylallyladenosine(37) in tRNA + diphosphate</text>
        <dbReference type="Rhea" id="RHEA:26482"/>
        <dbReference type="Rhea" id="RHEA-COMP:10162"/>
        <dbReference type="Rhea" id="RHEA-COMP:10375"/>
        <dbReference type="ChEBI" id="CHEBI:33019"/>
        <dbReference type="ChEBI" id="CHEBI:57623"/>
        <dbReference type="ChEBI" id="CHEBI:74411"/>
        <dbReference type="ChEBI" id="CHEBI:74415"/>
        <dbReference type="EC" id="2.5.1.75"/>
    </reaction>
</comment>
<keyword evidence="8 10" id="KW-0460">Magnesium</keyword>
<evidence type="ECO:0000256" key="7">
    <source>
        <dbReference type="ARBA" id="ARBA00022840"/>
    </source>
</evidence>
<evidence type="ECO:0000313" key="11">
    <source>
        <dbReference type="EMBL" id="QEK39244.1"/>
    </source>
</evidence>
<evidence type="ECO:0000256" key="2">
    <source>
        <dbReference type="ARBA" id="ARBA00003213"/>
    </source>
</evidence>
<dbReference type="PANTHER" id="PTHR11088">
    <property type="entry name" value="TRNA DIMETHYLALLYLTRANSFERASE"/>
    <property type="match status" value="1"/>
</dbReference>
<dbReference type="RefSeq" id="WP_148972367.1">
    <property type="nucleotide sequence ID" value="NZ_CP043314.1"/>
</dbReference>
<dbReference type="OrthoDB" id="9776390at2"/>
<evidence type="ECO:0000256" key="3">
    <source>
        <dbReference type="ARBA" id="ARBA00005842"/>
    </source>
</evidence>
<comment type="caution">
    <text evidence="10">Lacks conserved residue(s) required for the propagation of feature annotation.</text>
</comment>
<protein>
    <recommendedName>
        <fullName evidence="10">tRNA dimethylallyltransferase</fullName>
        <ecNumber evidence="10">2.5.1.75</ecNumber>
    </recommendedName>
    <alternativeName>
        <fullName evidence="10">Dimethylallyl diphosphate:tRNA dimethylallyltransferase</fullName>
        <shortName evidence="10">DMAPP:tRNA dimethylallyltransferase</shortName>
        <shortName evidence="10">DMATase</shortName>
    </alternativeName>
    <alternativeName>
        <fullName evidence="10">Isopentenyl-diphosphate:tRNA isopentenyltransferase</fullName>
        <shortName evidence="10">IPP transferase</shortName>
        <shortName evidence="10">IPPT</shortName>
        <shortName evidence="10">IPTase</shortName>
    </alternativeName>
</protein>
<comment type="cofactor">
    <cofactor evidence="1 10">
        <name>Mg(2+)</name>
        <dbReference type="ChEBI" id="CHEBI:18420"/>
    </cofactor>
</comment>
<keyword evidence="6 10" id="KW-0547">Nucleotide-binding</keyword>
<comment type="subunit">
    <text evidence="10">Monomer.</text>
</comment>
<dbReference type="PANTHER" id="PTHR11088:SF60">
    <property type="entry name" value="TRNA DIMETHYLALLYLTRANSFERASE"/>
    <property type="match status" value="1"/>
</dbReference>
<comment type="function">
    <text evidence="2 10">Catalyzes the transfer of a dimethylallyl group onto the adenine at position 37 in tRNAs that read codons beginning with uridine, leading to the formation of N6-(dimethylallyl)adenosine (i(6)A).</text>
</comment>
<dbReference type="Proteomes" id="UP000324924">
    <property type="component" value="Chromosome"/>
</dbReference>
<comment type="similarity">
    <text evidence="3 10">Belongs to the IPP transferase family.</text>
</comment>
<dbReference type="AlphaFoldDB" id="A0A5C0UK61"/>
<proteinExistence type="inferred from homology"/>
<organism evidence="11 12">
    <name type="scientific">Candidatus Nesciobacter abundans</name>
    <dbReference type="NCBI Taxonomy" id="2601668"/>
    <lineage>
        <taxon>Bacteria</taxon>
        <taxon>Pseudomonadati</taxon>
        <taxon>Pseudomonadota</taxon>
        <taxon>Alphaproteobacteria</taxon>
        <taxon>Holosporales</taxon>
        <taxon>Holosporaceae</taxon>
        <taxon>Candidatus Nesciobacter</taxon>
    </lineage>
</organism>
<feature type="binding site" evidence="10">
    <location>
        <begin position="11"/>
        <end position="18"/>
    </location>
    <ligand>
        <name>ATP</name>
        <dbReference type="ChEBI" id="CHEBI:30616"/>
    </ligand>
</feature>
<dbReference type="Gene3D" id="3.40.50.300">
    <property type="entry name" value="P-loop containing nucleotide triphosphate hydrolases"/>
    <property type="match status" value="1"/>
</dbReference>
<evidence type="ECO:0000256" key="1">
    <source>
        <dbReference type="ARBA" id="ARBA00001946"/>
    </source>
</evidence>
<dbReference type="Pfam" id="PF01715">
    <property type="entry name" value="IPPT"/>
    <property type="match status" value="1"/>
</dbReference>
<dbReference type="HAMAP" id="MF_00185">
    <property type="entry name" value="IPP_trans"/>
    <property type="match status" value="1"/>
</dbReference>
<evidence type="ECO:0000313" key="12">
    <source>
        <dbReference type="Proteomes" id="UP000324924"/>
    </source>
</evidence>
<evidence type="ECO:0000256" key="4">
    <source>
        <dbReference type="ARBA" id="ARBA00022679"/>
    </source>
</evidence>
<keyword evidence="7 10" id="KW-0067">ATP-binding</keyword>
<reference evidence="11 12" key="1">
    <citation type="submission" date="2019-08" db="EMBL/GenBank/DDBJ databases">
        <title>Highly reduced genomes of protist endosymbionts show evolutionary convergence.</title>
        <authorList>
            <person name="George E."/>
            <person name="Husnik F."/>
            <person name="Tashyreva D."/>
            <person name="Prokopchuk G."/>
            <person name="Horak A."/>
            <person name="Kwong W.K."/>
            <person name="Lukes J."/>
            <person name="Keeling P.J."/>
        </authorList>
    </citation>
    <scope>NUCLEOTIDE SEQUENCE [LARGE SCALE GENOMIC DNA]</scope>
    <source>
        <strain evidence="11">1604HC</strain>
    </source>
</reference>
<dbReference type="InterPro" id="IPR018022">
    <property type="entry name" value="IPT"/>
</dbReference>
<dbReference type="GO" id="GO:0005524">
    <property type="term" value="F:ATP binding"/>
    <property type="evidence" value="ECO:0007669"/>
    <property type="project" value="UniProtKB-UniRule"/>
</dbReference>
<keyword evidence="4 10" id="KW-0808">Transferase</keyword>
<dbReference type="InterPro" id="IPR027417">
    <property type="entry name" value="P-loop_NTPase"/>
</dbReference>
<dbReference type="EC" id="2.5.1.75" evidence="10"/>
<dbReference type="SUPFAM" id="SSF52540">
    <property type="entry name" value="P-loop containing nucleoside triphosphate hydrolases"/>
    <property type="match status" value="1"/>
</dbReference>
<evidence type="ECO:0000256" key="5">
    <source>
        <dbReference type="ARBA" id="ARBA00022694"/>
    </source>
</evidence>
<dbReference type="KEGG" id="nabu:FZC36_02305"/>
<sequence length="273" mass="32258">MKFKKVYIIAGSTASGKSAYAENFIKEKKAIINSDSKQFYNIIPTLSDIPKNLEDHYMYGSYDYSEQINVMKWIRDLKNLLGNLDKQPVIVGGTGLYLKILTEGIIPIPEIENDPLLSSMSNEDLYAKCISLDDSFKFFIGDRFRMIRYLNIMISTGKSISWWHKQKRTKLIDDVEFYKIMISSDKEKTLQKAKKRIEFMFPRAIEEVIEAQRLQENMPHHIESIIGFREIRSYLNKEIGLDEVKDRMLVRTMQYAKRQRTWFRWQMTFDEVI</sequence>
<dbReference type="InterPro" id="IPR039657">
    <property type="entry name" value="Dimethylallyltransferase"/>
</dbReference>
<evidence type="ECO:0000256" key="9">
    <source>
        <dbReference type="ARBA" id="ARBA00049563"/>
    </source>
</evidence>
<name>A0A5C0UK61_9PROT</name>
<gene>
    <name evidence="10" type="primary">miaA</name>
    <name evidence="11" type="ORF">FZC36_02305</name>
</gene>
<evidence type="ECO:0000256" key="8">
    <source>
        <dbReference type="ARBA" id="ARBA00022842"/>
    </source>
</evidence>
<feature type="region of interest" description="Interaction with substrate tRNA" evidence="10">
    <location>
        <begin position="35"/>
        <end position="38"/>
    </location>
</feature>
<dbReference type="EMBL" id="CP043314">
    <property type="protein sequence ID" value="QEK39244.1"/>
    <property type="molecule type" value="Genomic_DNA"/>
</dbReference>
<keyword evidence="12" id="KW-1185">Reference proteome</keyword>
<feature type="binding site" evidence="10">
    <location>
        <begin position="13"/>
        <end position="18"/>
    </location>
    <ligand>
        <name>substrate</name>
    </ligand>
</feature>
<keyword evidence="5 10" id="KW-0819">tRNA processing</keyword>
<feature type="site" description="Interaction with substrate tRNA" evidence="10">
    <location>
        <position position="94"/>
    </location>
</feature>
<dbReference type="GO" id="GO:0052381">
    <property type="term" value="F:tRNA dimethylallyltransferase activity"/>
    <property type="evidence" value="ECO:0007669"/>
    <property type="project" value="UniProtKB-UniRule"/>
</dbReference>
<evidence type="ECO:0000256" key="10">
    <source>
        <dbReference type="HAMAP-Rule" id="MF_00185"/>
    </source>
</evidence>
<evidence type="ECO:0000256" key="6">
    <source>
        <dbReference type="ARBA" id="ARBA00022741"/>
    </source>
</evidence>